<dbReference type="EMBL" id="VLLI01000011">
    <property type="protein sequence ID" value="TWI97155.1"/>
    <property type="molecule type" value="Genomic_DNA"/>
</dbReference>
<feature type="transmembrane region" description="Helical" evidence="11">
    <location>
        <begin position="89"/>
        <end position="109"/>
    </location>
</feature>
<dbReference type="Gene3D" id="3.30.1150.10">
    <property type="match status" value="1"/>
</dbReference>
<protein>
    <submittedName>
        <fullName evidence="13">TonB family protein</fullName>
    </submittedName>
</protein>
<proteinExistence type="inferred from homology"/>
<evidence type="ECO:0000313" key="14">
    <source>
        <dbReference type="Proteomes" id="UP000317010"/>
    </source>
</evidence>
<feature type="transmembrane region" description="Helical" evidence="11">
    <location>
        <begin position="36"/>
        <end position="55"/>
    </location>
</feature>
<keyword evidence="14" id="KW-1185">Reference proteome</keyword>
<dbReference type="GO" id="GO:0098797">
    <property type="term" value="C:plasma membrane protein complex"/>
    <property type="evidence" value="ECO:0007669"/>
    <property type="project" value="TreeGrafter"/>
</dbReference>
<name>A0A562TUD3_9SPHI</name>
<dbReference type="InterPro" id="IPR037682">
    <property type="entry name" value="TonB_C"/>
</dbReference>
<dbReference type="Pfam" id="PF03544">
    <property type="entry name" value="TonB_C"/>
    <property type="match status" value="1"/>
</dbReference>
<keyword evidence="9 10" id="KW-0472">Membrane</keyword>
<comment type="similarity">
    <text evidence="10">Belongs to the TonB-dependent receptor family.</text>
</comment>
<dbReference type="GO" id="GO:0015031">
    <property type="term" value="P:protein transport"/>
    <property type="evidence" value="ECO:0007669"/>
    <property type="project" value="UniProtKB-KW"/>
</dbReference>
<dbReference type="GO" id="GO:0031992">
    <property type="term" value="F:energy transducer activity"/>
    <property type="evidence" value="ECO:0007669"/>
    <property type="project" value="TreeGrafter"/>
</dbReference>
<feature type="transmembrane region" description="Helical" evidence="11">
    <location>
        <begin position="247"/>
        <end position="266"/>
    </location>
</feature>
<dbReference type="InterPro" id="IPR051045">
    <property type="entry name" value="TonB-dependent_transducer"/>
</dbReference>
<evidence type="ECO:0000256" key="7">
    <source>
        <dbReference type="ARBA" id="ARBA00022927"/>
    </source>
</evidence>
<dbReference type="RefSeq" id="WP_144914717.1">
    <property type="nucleotide sequence ID" value="NZ_VLLI01000011.1"/>
</dbReference>
<keyword evidence="10" id="KW-1134">Transmembrane beta strand</keyword>
<evidence type="ECO:0000256" key="6">
    <source>
        <dbReference type="ARBA" id="ARBA00022692"/>
    </source>
</evidence>
<evidence type="ECO:0000256" key="2">
    <source>
        <dbReference type="ARBA" id="ARBA00006555"/>
    </source>
</evidence>
<evidence type="ECO:0000313" key="13">
    <source>
        <dbReference type="EMBL" id="TWI97155.1"/>
    </source>
</evidence>
<evidence type="ECO:0000256" key="5">
    <source>
        <dbReference type="ARBA" id="ARBA00022519"/>
    </source>
</evidence>
<evidence type="ECO:0000259" key="12">
    <source>
        <dbReference type="PROSITE" id="PS52015"/>
    </source>
</evidence>
<feature type="domain" description="TonB C-terminal" evidence="12">
    <location>
        <begin position="355"/>
        <end position="451"/>
    </location>
</feature>
<evidence type="ECO:0000256" key="1">
    <source>
        <dbReference type="ARBA" id="ARBA00004383"/>
    </source>
</evidence>
<dbReference type="SUPFAM" id="SSF56935">
    <property type="entry name" value="Porins"/>
    <property type="match status" value="1"/>
</dbReference>
<dbReference type="Proteomes" id="UP000317010">
    <property type="component" value="Unassembled WGS sequence"/>
</dbReference>
<dbReference type="PROSITE" id="PS52015">
    <property type="entry name" value="TONB_CTD"/>
    <property type="match status" value="1"/>
</dbReference>
<dbReference type="OrthoDB" id="649093at2"/>
<dbReference type="SUPFAM" id="SSF74653">
    <property type="entry name" value="TolA/TonB C-terminal domain"/>
    <property type="match status" value="1"/>
</dbReference>
<dbReference type="GO" id="GO:0009279">
    <property type="term" value="C:cell outer membrane"/>
    <property type="evidence" value="ECO:0007669"/>
    <property type="project" value="UniProtKB-SubCell"/>
</dbReference>
<reference evidence="13 14" key="1">
    <citation type="submission" date="2019-07" db="EMBL/GenBank/DDBJ databases">
        <title>Genomic Encyclopedia of Archaeal and Bacterial Type Strains, Phase II (KMG-II): from individual species to whole genera.</title>
        <authorList>
            <person name="Goeker M."/>
        </authorList>
    </citation>
    <scope>NUCLEOTIDE SEQUENCE [LARGE SCALE GENOMIC DNA]</scope>
    <source>
        <strain evidence="13 14">ATCC BAA-1854</strain>
    </source>
</reference>
<dbReference type="InterPro" id="IPR037066">
    <property type="entry name" value="Plug_dom_sf"/>
</dbReference>
<comment type="caution">
    <text evidence="13">The sequence shown here is derived from an EMBL/GenBank/DDBJ whole genome shotgun (WGS) entry which is preliminary data.</text>
</comment>
<organism evidence="13 14">
    <name type="scientific">Mucilaginibacter frigoritolerans</name>
    <dbReference type="NCBI Taxonomy" id="652788"/>
    <lineage>
        <taxon>Bacteria</taxon>
        <taxon>Pseudomonadati</taxon>
        <taxon>Bacteroidota</taxon>
        <taxon>Sphingobacteriia</taxon>
        <taxon>Sphingobacteriales</taxon>
        <taxon>Sphingobacteriaceae</taxon>
        <taxon>Mucilaginibacter</taxon>
    </lineage>
</organism>
<gene>
    <name evidence="13" type="ORF">JN11_03615</name>
</gene>
<keyword evidence="8 11" id="KW-1133">Transmembrane helix</keyword>
<evidence type="ECO:0000256" key="4">
    <source>
        <dbReference type="ARBA" id="ARBA00022475"/>
    </source>
</evidence>
<dbReference type="PANTHER" id="PTHR33446">
    <property type="entry name" value="PROTEIN TONB-RELATED"/>
    <property type="match status" value="1"/>
</dbReference>
<keyword evidence="4" id="KW-1003">Cell membrane</keyword>
<accession>A0A562TUD3</accession>
<dbReference type="InterPro" id="IPR006260">
    <property type="entry name" value="TonB/TolA_C"/>
</dbReference>
<dbReference type="InterPro" id="IPR008756">
    <property type="entry name" value="Peptidase_M56"/>
</dbReference>
<dbReference type="PANTHER" id="PTHR33446:SF2">
    <property type="entry name" value="PROTEIN TONB"/>
    <property type="match status" value="1"/>
</dbReference>
<evidence type="ECO:0000256" key="8">
    <source>
        <dbReference type="ARBA" id="ARBA00022989"/>
    </source>
</evidence>
<dbReference type="PROSITE" id="PS52016">
    <property type="entry name" value="TONB_DEPENDENT_REC_3"/>
    <property type="match status" value="1"/>
</dbReference>
<evidence type="ECO:0000256" key="11">
    <source>
        <dbReference type="SAM" id="Phobius"/>
    </source>
</evidence>
<dbReference type="Pfam" id="PF05569">
    <property type="entry name" value="Peptidase_M56"/>
    <property type="match status" value="1"/>
</dbReference>
<evidence type="ECO:0000256" key="9">
    <source>
        <dbReference type="ARBA" id="ARBA00023136"/>
    </source>
</evidence>
<sequence length="544" mass="61391">MSWWQYLMLVNIYLVVFYGFYIILLSRETFFQLNRVYLVTALILSFLIPMIQANWVKSLFITQKVKYTIYTNPVMFYQFKPIRDTQITLGQIFVAIYIIGIAFLLIRFISQLVALNKIIDQPQANVAYSFFKKIRLGNNLENNQVVAAHERVHANQWHSVDILLAEAVMIMNWFNPVVYFYRLAVKHIHEFIADKQAIKAGTTKETYALLLLSQTFNTEAHRLVNPFFNQSLLKKRIKMLQKNNSKYVALVKYGLSAPLFVLMLILSSATVNNSKPVRLFNKKAEQVFLIKATTDSSQNEEDMPALVAPAIKNTGEEPLIASQAKGRIPSFSTDTVPARDNKVFTAIEQVPQFPGGVNAFYEFLANNIQYPAESRKLASQGRVIISFVVEKDGSLTNIHTVRGVDSSINAEAVRVIKLSPKWSPGVQNGHLARVAYSVPIAFTLDDTRSKQTEESKLWNADANEKTDTSRKSAEVRVKEIPSNAIYIVDGKETDNISRINANDIQSITILKDKEAIAQYGKKAVGGVVVLITKKSNSPASSKQF</sequence>
<dbReference type="Gene3D" id="2.170.130.10">
    <property type="entry name" value="TonB-dependent receptor, plug domain"/>
    <property type="match status" value="1"/>
</dbReference>
<feature type="transmembrane region" description="Helical" evidence="11">
    <location>
        <begin position="6"/>
        <end position="24"/>
    </location>
</feature>
<dbReference type="NCBIfam" id="TIGR01352">
    <property type="entry name" value="tonB_Cterm"/>
    <property type="match status" value="1"/>
</dbReference>
<evidence type="ECO:0000256" key="10">
    <source>
        <dbReference type="PROSITE-ProRule" id="PRU01360"/>
    </source>
</evidence>
<keyword evidence="3 10" id="KW-0813">Transport</keyword>
<comment type="similarity">
    <text evidence="2">Belongs to the TonB family.</text>
</comment>
<keyword evidence="10" id="KW-0998">Cell outer membrane</keyword>
<keyword evidence="6 10" id="KW-0812">Transmembrane</keyword>
<keyword evidence="7" id="KW-0653">Protein transport</keyword>
<comment type="subcellular location">
    <subcellularLocation>
        <location evidence="1">Cell inner membrane</location>
        <topology evidence="1">Single-pass membrane protein</topology>
        <orientation evidence="1">Periplasmic side</orientation>
    </subcellularLocation>
    <subcellularLocation>
        <location evidence="10">Cell outer membrane</location>
        <topology evidence="10">Multi-pass membrane protein</topology>
    </subcellularLocation>
</comment>
<dbReference type="GO" id="GO:0055085">
    <property type="term" value="P:transmembrane transport"/>
    <property type="evidence" value="ECO:0007669"/>
    <property type="project" value="InterPro"/>
</dbReference>
<dbReference type="InterPro" id="IPR039426">
    <property type="entry name" value="TonB-dep_rcpt-like"/>
</dbReference>
<dbReference type="AlphaFoldDB" id="A0A562TUD3"/>
<keyword evidence="5" id="KW-0997">Cell inner membrane</keyword>
<evidence type="ECO:0000256" key="3">
    <source>
        <dbReference type="ARBA" id="ARBA00022448"/>
    </source>
</evidence>